<dbReference type="EMBL" id="FLUO01000001">
    <property type="protein sequence ID" value="SBW03600.1"/>
    <property type="molecule type" value="Genomic_DNA"/>
</dbReference>
<name>A0A212JVV3_9PROT</name>
<proteinExistence type="predicted"/>
<accession>A0A212JVV3</accession>
<evidence type="ECO:0000256" key="1">
    <source>
        <dbReference type="SAM" id="Phobius"/>
    </source>
</evidence>
<evidence type="ECO:0000313" key="2">
    <source>
        <dbReference type="EMBL" id="SBW03600.1"/>
    </source>
</evidence>
<feature type="transmembrane region" description="Helical" evidence="1">
    <location>
        <begin position="56"/>
        <end position="79"/>
    </location>
</feature>
<keyword evidence="1" id="KW-0472">Membrane</keyword>
<reference evidence="2" key="1">
    <citation type="submission" date="2016-04" db="EMBL/GenBank/DDBJ databases">
        <authorList>
            <person name="Evans L.H."/>
            <person name="Alamgir A."/>
            <person name="Owens N."/>
            <person name="Weber N.D."/>
            <person name="Virtaneva K."/>
            <person name="Barbian K."/>
            <person name="Babar A."/>
            <person name="Rosenke K."/>
        </authorList>
    </citation>
    <scope>NUCLEOTIDE SEQUENCE</scope>
    <source>
        <strain evidence="2">86</strain>
    </source>
</reference>
<dbReference type="AlphaFoldDB" id="A0A212JVV3"/>
<feature type="transmembrane region" description="Helical" evidence="1">
    <location>
        <begin position="85"/>
        <end position="105"/>
    </location>
</feature>
<keyword evidence="1" id="KW-0812">Transmembrane</keyword>
<gene>
    <name evidence="2" type="ORF">KL86APRO_11745</name>
</gene>
<sequence>MRTTIGSALFGAGRRLAFQNRTPAPPFARAPLFTVAPGCAALAGDALVATFRQSRTWIATFAAAAVLLGGIAAALARRLPDGGPAWAVALFGLGAAALAFVALYAGSMRCRIRAGGGTVSALQTQLFAAPAGFARPLADYVGIGACERDYTIVARGVTFTRRRHVAYLAHPEAAFCVPLRFGRTPAPAEFLAAAAATLGLPLLDA</sequence>
<keyword evidence="1" id="KW-1133">Transmembrane helix</keyword>
<protein>
    <submittedName>
        <fullName evidence="2">Uncharacterized protein</fullName>
    </submittedName>
</protein>
<organism evidence="2">
    <name type="scientific">uncultured Alphaproteobacteria bacterium</name>
    <dbReference type="NCBI Taxonomy" id="91750"/>
    <lineage>
        <taxon>Bacteria</taxon>
        <taxon>Pseudomonadati</taxon>
        <taxon>Pseudomonadota</taxon>
        <taxon>Alphaproteobacteria</taxon>
        <taxon>environmental samples</taxon>
    </lineage>
</organism>